<organism evidence="1 2">
    <name type="scientific">Grifola frondosa</name>
    <name type="common">Maitake</name>
    <name type="synonym">Polyporus frondosus</name>
    <dbReference type="NCBI Taxonomy" id="5627"/>
    <lineage>
        <taxon>Eukaryota</taxon>
        <taxon>Fungi</taxon>
        <taxon>Dikarya</taxon>
        <taxon>Basidiomycota</taxon>
        <taxon>Agaricomycotina</taxon>
        <taxon>Agaricomycetes</taxon>
        <taxon>Polyporales</taxon>
        <taxon>Grifolaceae</taxon>
        <taxon>Grifola</taxon>
    </lineage>
</organism>
<reference evidence="1 2" key="1">
    <citation type="submission" date="2016-03" db="EMBL/GenBank/DDBJ databases">
        <title>Whole genome sequencing of Grifola frondosa 9006-11.</title>
        <authorList>
            <person name="Min B."/>
            <person name="Park H."/>
            <person name="Kim J.-G."/>
            <person name="Cho H."/>
            <person name="Oh Y.-L."/>
            <person name="Kong W.-S."/>
            <person name="Choi I.-G."/>
        </authorList>
    </citation>
    <scope>NUCLEOTIDE SEQUENCE [LARGE SCALE GENOMIC DNA]</scope>
    <source>
        <strain evidence="1 2">9006-11</strain>
    </source>
</reference>
<comment type="caution">
    <text evidence="1">The sequence shown here is derived from an EMBL/GenBank/DDBJ whole genome shotgun (WGS) entry which is preliminary data.</text>
</comment>
<evidence type="ECO:0000313" key="2">
    <source>
        <dbReference type="Proteomes" id="UP000092993"/>
    </source>
</evidence>
<protein>
    <submittedName>
        <fullName evidence="1">Uncharacterized protein</fullName>
    </submittedName>
</protein>
<gene>
    <name evidence="1" type="ORF">A0H81_05754</name>
</gene>
<sequence>MLPLNASHSIPVVFYDQVSIGQSSHIAGKPKWFWTLDLFMDALYNLLSHFGFSLAIPREACLLDTTQGAAALPDCVTSLLRVQSFAACEADTTVYHTMFGHNEFICTGTRKTWYCICKLHNMSSTTLLFNASGKNQYAPLCYLGSGAVVARSTSPLLPSRACLVLTLPSARYPHAYAP</sequence>
<dbReference type="OrthoDB" id="190201at2759"/>
<dbReference type="Proteomes" id="UP000092993">
    <property type="component" value="Unassembled WGS sequence"/>
</dbReference>
<proteinExistence type="predicted"/>
<name>A0A1C7MEB1_GRIFR</name>
<accession>A0A1C7MEB1</accession>
<dbReference type="AlphaFoldDB" id="A0A1C7MEB1"/>
<dbReference type="EMBL" id="LUGG01000005">
    <property type="protein sequence ID" value="OBZ74739.1"/>
    <property type="molecule type" value="Genomic_DNA"/>
</dbReference>
<evidence type="ECO:0000313" key="1">
    <source>
        <dbReference type="EMBL" id="OBZ74739.1"/>
    </source>
</evidence>
<keyword evidence="2" id="KW-1185">Reference proteome</keyword>